<name>A0A1G6IDP6_9MICO</name>
<dbReference type="AlphaFoldDB" id="A0A1G6IDP6"/>
<evidence type="ECO:0000313" key="3">
    <source>
        <dbReference type="Proteomes" id="UP000183203"/>
    </source>
</evidence>
<protein>
    <submittedName>
        <fullName evidence="2">Predicted transcriptional regulator, contains an HTH and PUA-like domains</fullName>
    </submittedName>
</protein>
<dbReference type="RefSeq" id="WP_058231705.1">
    <property type="nucleotide sequence ID" value="NZ_FMYG01000003.1"/>
</dbReference>
<evidence type="ECO:0000313" key="2">
    <source>
        <dbReference type="EMBL" id="SDC03856.1"/>
    </source>
</evidence>
<dbReference type="SUPFAM" id="SSF88697">
    <property type="entry name" value="PUA domain-like"/>
    <property type="match status" value="1"/>
</dbReference>
<proteinExistence type="predicted"/>
<dbReference type="Gene3D" id="2.30.130.30">
    <property type="entry name" value="Hypothetical protein"/>
    <property type="match status" value="1"/>
</dbReference>
<reference evidence="2 3" key="1">
    <citation type="submission" date="2016-09" db="EMBL/GenBank/DDBJ databases">
        <authorList>
            <person name="Capua I."/>
            <person name="De Benedictis P."/>
            <person name="Joannis T."/>
            <person name="Lombin L.H."/>
            <person name="Cattoli G."/>
        </authorList>
    </citation>
    <scope>NUCLEOTIDE SEQUENCE [LARGE SCALE GENOMIC DNA]</scope>
    <source>
        <strain evidence="2 3">NIO-1002</strain>
    </source>
</reference>
<accession>A0A1G6IDP6</accession>
<dbReference type="EMBL" id="FMYG01000003">
    <property type="protein sequence ID" value="SDC03856.1"/>
    <property type="molecule type" value="Genomic_DNA"/>
</dbReference>
<dbReference type="Proteomes" id="UP000183203">
    <property type="component" value="Unassembled WGS sequence"/>
</dbReference>
<sequence>MTAVLLSVKPVYADALLAGTKKAEVRRRFPSAAPGTSVFIYASSPVRALVGTLRLDQITRAAPDIVWRDHHHQIEIAEDALTHYLAGRDEAAMLWVSRPNRWGAKIPLQEMREKLRLEPPQSFRYLTDAMVAELHTMRPSERILQSPTTSAGAPFRAASARWR</sequence>
<organism evidence="2 3">
    <name type="scientific">Microbacterium enclense</name>
    <dbReference type="NCBI Taxonomy" id="993073"/>
    <lineage>
        <taxon>Bacteria</taxon>
        <taxon>Bacillati</taxon>
        <taxon>Actinomycetota</taxon>
        <taxon>Actinomycetes</taxon>
        <taxon>Micrococcales</taxon>
        <taxon>Microbacteriaceae</taxon>
        <taxon>Microbacterium</taxon>
    </lineage>
</organism>
<feature type="region of interest" description="Disordered" evidence="1">
    <location>
        <begin position="144"/>
        <end position="163"/>
    </location>
</feature>
<dbReference type="InterPro" id="IPR015947">
    <property type="entry name" value="PUA-like_sf"/>
</dbReference>
<dbReference type="OrthoDB" id="5522492at2"/>
<evidence type="ECO:0000256" key="1">
    <source>
        <dbReference type="SAM" id="MobiDB-lite"/>
    </source>
</evidence>
<gene>
    <name evidence="2" type="ORF">SAMN05216418_1460</name>
</gene>